<feature type="region of interest" description="Disordered" evidence="1">
    <location>
        <begin position="242"/>
        <end position="279"/>
    </location>
</feature>
<reference evidence="3" key="1">
    <citation type="submission" date="2025-08" db="UniProtKB">
        <authorList>
            <consortium name="RefSeq"/>
        </authorList>
    </citation>
    <scope>IDENTIFICATION</scope>
    <source>
        <tissue evidence="3">Muscle</tissue>
    </source>
</reference>
<evidence type="ECO:0000313" key="2">
    <source>
        <dbReference type="Proteomes" id="UP000504627"/>
    </source>
</evidence>
<dbReference type="GeneID" id="120325037"/>
<dbReference type="AlphaFoldDB" id="A0A7R5L4K7"/>
<dbReference type="Proteomes" id="UP000504627">
    <property type="component" value="Unplaced"/>
</dbReference>
<sequence>MAQGGFAVPGKYQDLRRTYRKAGEGHFAKPMGMQVSRAKARRREERGRRRERKSDGEKEGEKKNNPCMPVVEFLWNFSGEICRAGWVMKGITLREVMEPCLPRVPGGEGSASGLHGKVMLGRTIAGLLYHAWCYEWSHRKAVLGLLLKPSIFSIPCVRRSLPLPPDTGQQRRNQGHKRWDQSLLQPQPLLGHQLARCSSISSSQSGACWVGLSSSLQLRAGNSPCTTRDVAMPRHCAVPGGWMSMLQRSPGIPTRDDEDSDGMAQPEPGMCRSGQETFK</sequence>
<organism evidence="2 3">
    <name type="scientific">Pipra filicauda</name>
    <name type="common">Wire-tailed manakin</name>
    <dbReference type="NCBI Taxonomy" id="649802"/>
    <lineage>
        <taxon>Eukaryota</taxon>
        <taxon>Metazoa</taxon>
        <taxon>Chordata</taxon>
        <taxon>Craniata</taxon>
        <taxon>Vertebrata</taxon>
        <taxon>Euteleostomi</taxon>
        <taxon>Archelosauria</taxon>
        <taxon>Archosauria</taxon>
        <taxon>Dinosauria</taxon>
        <taxon>Saurischia</taxon>
        <taxon>Theropoda</taxon>
        <taxon>Coelurosauria</taxon>
        <taxon>Aves</taxon>
        <taxon>Neognathae</taxon>
        <taxon>Neoaves</taxon>
        <taxon>Telluraves</taxon>
        <taxon>Australaves</taxon>
        <taxon>Passeriformes</taxon>
        <taxon>Pipridae</taxon>
        <taxon>Pipra</taxon>
    </lineage>
</organism>
<proteinExistence type="predicted"/>
<keyword evidence="2" id="KW-1185">Reference proteome</keyword>
<evidence type="ECO:0000313" key="3">
    <source>
        <dbReference type="RefSeq" id="XP_039246103.1"/>
    </source>
</evidence>
<dbReference type="InParanoid" id="A0A7R5L4K7"/>
<dbReference type="RefSeq" id="XP_039246103.1">
    <property type="nucleotide sequence ID" value="XM_039390169.1"/>
</dbReference>
<protein>
    <submittedName>
        <fullName evidence="3">Uncharacterized protein LOC120325037</fullName>
    </submittedName>
</protein>
<evidence type="ECO:0000256" key="1">
    <source>
        <dbReference type="SAM" id="MobiDB-lite"/>
    </source>
</evidence>
<name>A0A7R5L4K7_9PASS</name>
<feature type="compositionally biased region" description="Basic and acidic residues" evidence="1">
    <location>
        <begin position="42"/>
        <end position="63"/>
    </location>
</feature>
<feature type="region of interest" description="Disordered" evidence="1">
    <location>
        <begin position="23"/>
        <end position="63"/>
    </location>
</feature>
<accession>A0A7R5L4K7</accession>
<gene>
    <name evidence="3" type="primary">LOC120325037</name>
</gene>